<dbReference type="InParanoid" id="W7X3Y7"/>
<sequence>MLTIWNMLGYFYILENDYYYYYYYFRISYQQACIIFIFRRRYQHIHTSLEVSLSLFSHHTHLYNIFLRNSMNLLNSKNQLHHHFFDQEAFFLCLTFATQLFILKLYQDQDCKLSQNQKAETQNYFFSQNHRIDCETLLKKGHCSVLYYQMQRITACLLQQQDLWVYSKAMSNKFQKVFLSFHDIRNTQANHFLRFAIFFLGLIILQLHKSPQKNHNRLLTGSQSFPSQLSTFQNKNFCEDLFLRGFSTFLPYQPMSFITGTQVRNLILHLTRLQLCFKFYHNRLQYSRLVREDASCLYFLINQLNSCDQKNSPNSWLKSNQSSFHFQMF</sequence>
<evidence type="ECO:0000313" key="2">
    <source>
        <dbReference type="Proteomes" id="UP000009168"/>
    </source>
</evidence>
<dbReference type="GeneID" id="24440893"/>
<dbReference type="KEGG" id="tet:TTHERM_000842688"/>
<accession>W7X3Y7</accession>
<keyword evidence="2" id="KW-1185">Reference proteome</keyword>
<proteinExistence type="predicted"/>
<dbReference type="Proteomes" id="UP000009168">
    <property type="component" value="Unassembled WGS sequence"/>
</dbReference>
<name>W7X3Y7_TETTS</name>
<reference evidence="2" key="1">
    <citation type="journal article" date="2006" name="PLoS Biol.">
        <title>Macronuclear genome sequence of the ciliate Tetrahymena thermophila, a model eukaryote.</title>
        <authorList>
            <person name="Eisen J.A."/>
            <person name="Coyne R.S."/>
            <person name="Wu M."/>
            <person name="Wu D."/>
            <person name="Thiagarajan M."/>
            <person name="Wortman J.R."/>
            <person name="Badger J.H."/>
            <person name="Ren Q."/>
            <person name="Amedeo P."/>
            <person name="Jones K.M."/>
            <person name="Tallon L.J."/>
            <person name="Delcher A.L."/>
            <person name="Salzberg S.L."/>
            <person name="Silva J.C."/>
            <person name="Haas B.J."/>
            <person name="Majoros W.H."/>
            <person name="Farzad M."/>
            <person name="Carlton J.M."/>
            <person name="Smith R.K. Jr."/>
            <person name="Garg J."/>
            <person name="Pearlman R.E."/>
            <person name="Karrer K.M."/>
            <person name="Sun L."/>
            <person name="Manning G."/>
            <person name="Elde N.C."/>
            <person name="Turkewitz A.P."/>
            <person name="Asai D.J."/>
            <person name="Wilkes D.E."/>
            <person name="Wang Y."/>
            <person name="Cai H."/>
            <person name="Collins K."/>
            <person name="Stewart B.A."/>
            <person name="Lee S.R."/>
            <person name="Wilamowska K."/>
            <person name="Weinberg Z."/>
            <person name="Ruzzo W.L."/>
            <person name="Wloga D."/>
            <person name="Gaertig J."/>
            <person name="Frankel J."/>
            <person name="Tsao C.-C."/>
            <person name="Gorovsky M.A."/>
            <person name="Keeling P.J."/>
            <person name="Waller R.F."/>
            <person name="Patron N.J."/>
            <person name="Cherry J.M."/>
            <person name="Stover N.A."/>
            <person name="Krieger C.J."/>
            <person name="del Toro C."/>
            <person name="Ryder H.F."/>
            <person name="Williamson S.C."/>
            <person name="Barbeau R.A."/>
            <person name="Hamilton E.P."/>
            <person name="Orias E."/>
        </authorList>
    </citation>
    <scope>NUCLEOTIDE SEQUENCE [LARGE SCALE GENOMIC DNA]</scope>
    <source>
        <strain evidence="2">SB210</strain>
    </source>
</reference>
<evidence type="ECO:0000313" key="1">
    <source>
        <dbReference type="EMBL" id="EWS71133.1"/>
    </source>
</evidence>
<organism evidence="1 2">
    <name type="scientific">Tetrahymena thermophila (strain SB210)</name>
    <dbReference type="NCBI Taxonomy" id="312017"/>
    <lineage>
        <taxon>Eukaryota</taxon>
        <taxon>Sar</taxon>
        <taxon>Alveolata</taxon>
        <taxon>Ciliophora</taxon>
        <taxon>Intramacronucleata</taxon>
        <taxon>Oligohymenophorea</taxon>
        <taxon>Hymenostomatida</taxon>
        <taxon>Tetrahymenina</taxon>
        <taxon>Tetrahymenidae</taxon>
        <taxon>Tetrahymena</taxon>
    </lineage>
</organism>
<protein>
    <submittedName>
        <fullName evidence="1">Uncharacterized protein</fullName>
    </submittedName>
</protein>
<gene>
    <name evidence="1" type="ORF">TTHERM_000842688</name>
</gene>
<dbReference type="AlphaFoldDB" id="W7X3Y7"/>
<dbReference type="RefSeq" id="XP_012656341.1">
    <property type="nucleotide sequence ID" value="XM_012800887.1"/>
</dbReference>
<dbReference type="EMBL" id="GG662249">
    <property type="protein sequence ID" value="EWS71133.1"/>
    <property type="molecule type" value="Genomic_DNA"/>
</dbReference>